<feature type="transmembrane region" description="Helical" evidence="6">
    <location>
        <begin position="111"/>
        <end position="129"/>
    </location>
</feature>
<feature type="region of interest" description="Disordered" evidence="5">
    <location>
        <begin position="51"/>
        <end position="81"/>
    </location>
</feature>
<feature type="domain" description="DUF202" evidence="7">
    <location>
        <begin position="102"/>
        <end position="164"/>
    </location>
</feature>
<keyword evidence="2 6" id="KW-0812">Transmembrane</keyword>
<reference evidence="8 9" key="1">
    <citation type="journal article" date="2020" name="ISME J.">
        <title>Uncovering the hidden diversity of litter-decomposition mechanisms in mushroom-forming fungi.</title>
        <authorList>
            <person name="Floudas D."/>
            <person name="Bentzer J."/>
            <person name="Ahren D."/>
            <person name="Johansson T."/>
            <person name="Persson P."/>
            <person name="Tunlid A."/>
        </authorList>
    </citation>
    <scope>NUCLEOTIDE SEQUENCE [LARGE SCALE GENOMIC DNA]</scope>
    <source>
        <strain evidence="8 9">CBS 406.79</strain>
    </source>
</reference>
<evidence type="ECO:0000256" key="5">
    <source>
        <dbReference type="SAM" id="MobiDB-lite"/>
    </source>
</evidence>
<keyword evidence="4 6" id="KW-0472">Membrane</keyword>
<gene>
    <name evidence="8" type="ORF">D9757_002535</name>
</gene>
<accession>A0A8H5MF64</accession>
<sequence>MSSSSPSSNPFPNDRPDSLIRRSWHAMSERLSIFSPAALASLPTVTRPSRYTRADGIPDVGRDEESANGQRPTVRDYHSINNLPPRVRVPKKIKTPIRVEGKVWFANERTWVSWLSLAVLLGTLSLALFNASKDDVARKFAYTYAVISIGVLIYGYGLYQHRLTMIRRRDPGHFGIHSKIPHTYSVNLPADAPAGPIIVSVLLFFAILANFIIRGEQGTNHYHIYFCLMHPLLLSLFEMRLAE</sequence>
<organism evidence="8 9">
    <name type="scientific">Collybiopsis confluens</name>
    <dbReference type="NCBI Taxonomy" id="2823264"/>
    <lineage>
        <taxon>Eukaryota</taxon>
        <taxon>Fungi</taxon>
        <taxon>Dikarya</taxon>
        <taxon>Basidiomycota</taxon>
        <taxon>Agaricomycotina</taxon>
        <taxon>Agaricomycetes</taxon>
        <taxon>Agaricomycetidae</taxon>
        <taxon>Agaricales</taxon>
        <taxon>Marasmiineae</taxon>
        <taxon>Omphalotaceae</taxon>
        <taxon>Collybiopsis</taxon>
    </lineage>
</organism>
<keyword evidence="9" id="KW-1185">Reference proteome</keyword>
<comment type="subcellular location">
    <subcellularLocation>
        <location evidence="1">Endomembrane system</location>
        <topology evidence="1">Multi-pass membrane protein</topology>
    </subcellularLocation>
</comment>
<keyword evidence="3 6" id="KW-1133">Transmembrane helix</keyword>
<dbReference type="AlphaFoldDB" id="A0A8H5MF64"/>
<evidence type="ECO:0000256" key="4">
    <source>
        <dbReference type="ARBA" id="ARBA00023136"/>
    </source>
</evidence>
<feature type="transmembrane region" description="Helical" evidence="6">
    <location>
        <begin position="194"/>
        <end position="213"/>
    </location>
</feature>
<comment type="caution">
    <text evidence="8">The sequence shown here is derived from an EMBL/GenBank/DDBJ whole genome shotgun (WGS) entry which is preliminary data.</text>
</comment>
<dbReference type="OrthoDB" id="2243669at2759"/>
<dbReference type="EMBL" id="JAACJN010000009">
    <property type="protein sequence ID" value="KAF5391599.1"/>
    <property type="molecule type" value="Genomic_DNA"/>
</dbReference>
<evidence type="ECO:0000256" key="6">
    <source>
        <dbReference type="SAM" id="Phobius"/>
    </source>
</evidence>
<evidence type="ECO:0000313" key="8">
    <source>
        <dbReference type="EMBL" id="KAF5391599.1"/>
    </source>
</evidence>
<evidence type="ECO:0000313" key="9">
    <source>
        <dbReference type="Proteomes" id="UP000518752"/>
    </source>
</evidence>
<dbReference type="InterPro" id="IPR051572">
    <property type="entry name" value="VTC_Complex_Subunit"/>
</dbReference>
<dbReference type="GO" id="GO:0000329">
    <property type="term" value="C:fungal-type vacuole membrane"/>
    <property type="evidence" value="ECO:0007669"/>
    <property type="project" value="TreeGrafter"/>
</dbReference>
<feature type="transmembrane region" description="Helical" evidence="6">
    <location>
        <begin position="141"/>
        <end position="159"/>
    </location>
</feature>
<dbReference type="Pfam" id="PF02656">
    <property type="entry name" value="DUF202"/>
    <property type="match status" value="1"/>
</dbReference>
<protein>
    <recommendedName>
        <fullName evidence="7">DUF202 domain-containing protein</fullName>
    </recommendedName>
</protein>
<name>A0A8H5MF64_9AGAR</name>
<dbReference type="GO" id="GO:0033254">
    <property type="term" value="C:vacuolar transporter chaperone complex"/>
    <property type="evidence" value="ECO:0007669"/>
    <property type="project" value="TreeGrafter"/>
</dbReference>
<evidence type="ECO:0000256" key="2">
    <source>
        <dbReference type="ARBA" id="ARBA00022692"/>
    </source>
</evidence>
<evidence type="ECO:0000259" key="7">
    <source>
        <dbReference type="Pfam" id="PF02656"/>
    </source>
</evidence>
<dbReference type="PANTHER" id="PTHR46140:SF2">
    <property type="entry name" value="VACUOLAR TRANSPORTER CHAPERONE 3 COMPLEX SUBUNIT 3-RELATED"/>
    <property type="match status" value="1"/>
</dbReference>
<proteinExistence type="predicted"/>
<dbReference type="Proteomes" id="UP000518752">
    <property type="component" value="Unassembled WGS sequence"/>
</dbReference>
<evidence type="ECO:0000256" key="1">
    <source>
        <dbReference type="ARBA" id="ARBA00004127"/>
    </source>
</evidence>
<dbReference type="InterPro" id="IPR003807">
    <property type="entry name" value="DUF202"/>
</dbReference>
<evidence type="ECO:0000256" key="3">
    <source>
        <dbReference type="ARBA" id="ARBA00022989"/>
    </source>
</evidence>
<dbReference type="PANTHER" id="PTHR46140">
    <property type="entry name" value="VACUOLAR TRANSPORTER CHAPERONE 1-RELATED"/>
    <property type="match status" value="1"/>
</dbReference>
<dbReference type="GO" id="GO:0012505">
    <property type="term" value="C:endomembrane system"/>
    <property type="evidence" value="ECO:0007669"/>
    <property type="project" value="UniProtKB-SubCell"/>
</dbReference>